<organism evidence="1 2">
    <name type="scientific">Strongyloides papillosus</name>
    <name type="common">Intestinal threadworm</name>
    <dbReference type="NCBI Taxonomy" id="174720"/>
    <lineage>
        <taxon>Eukaryota</taxon>
        <taxon>Metazoa</taxon>
        <taxon>Ecdysozoa</taxon>
        <taxon>Nematoda</taxon>
        <taxon>Chromadorea</taxon>
        <taxon>Rhabditida</taxon>
        <taxon>Tylenchina</taxon>
        <taxon>Panagrolaimomorpha</taxon>
        <taxon>Strongyloidoidea</taxon>
        <taxon>Strongyloididae</taxon>
        <taxon>Strongyloides</taxon>
    </lineage>
</organism>
<dbReference type="Proteomes" id="UP000046392">
    <property type="component" value="Unplaced"/>
</dbReference>
<sequence>LSSFINRNEISSNQQIDNNEEFKCIKDGESLELALRSTILPDFIQKISKSFLLSDIEKILDSLPVSNNTLPGEPSKTKFGFLLENLKINPAALWKHGPTEEDIIIIVHTNEGDMCLYAGYTCILNTRNLTEIIHLALCFKINTTYPTEPNLEFLLCFFAKKLNSDAVSSTWQSNERRIQMDKFPGASGRQSWRV</sequence>
<dbReference type="WBParaSite" id="SPAL_0001766000.1">
    <property type="protein sequence ID" value="SPAL_0001766000.1"/>
    <property type="gene ID" value="SPAL_0001766000"/>
</dbReference>
<proteinExistence type="predicted"/>
<protein>
    <submittedName>
        <fullName evidence="2">Uncharacterized protein</fullName>
    </submittedName>
</protein>
<evidence type="ECO:0000313" key="2">
    <source>
        <dbReference type="WBParaSite" id="SPAL_0001766000.1"/>
    </source>
</evidence>
<reference evidence="2" key="1">
    <citation type="submission" date="2017-02" db="UniProtKB">
        <authorList>
            <consortium name="WormBaseParasite"/>
        </authorList>
    </citation>
    <scope>IDENTIFICATION</scope>
</reference>
<name>A0A0N5CIK5_STREA</name>
<keyword evidence="1" id="KW-1185">Reference proteome</keyword>
<dbReference type="AlphaFoldDB" id="A0A0N5CIK5"/>
<evidence type="ECO:0000313" key="1">
    <source>
        <dbReference type="Proteomes" id="UP000046392"/>
    </source>
</evidence>
<accession>A0A0N5CIK5</accession>